<protein>
    <submittedName>
        <fullName evidence="1">Uncharacterized protein</fullName>
    </submittedName>
</protein>
<comment type="caution">
    <text evidence="1">The sequence shown here is derived from an EMBL/GenBank/DDBJ whole genome shotgun (WGS) entry which is preliminary data.</text>
</comment>
<keyword evidence="2" id="KW-1185">Reference proteome</keyword>
<organism evidence="1 2">
    <name type="scientific">Acetobacteroides hydrogenigenes</name>
    <dbReference type="NCBI Taxonomy" id="979970"/>
    <lineage>
        <taxon>Bacteria</taxon>
        <taxon>Pseudomonadati</taxon>
        <taxon>Bacteroidota</taxon>
        <taxon>Bacteroidia</taxon>
        <taxon>Bacteroidales</taxon>
        <taxon>Rikenellaceae</taxon>
        <taxon>Acetobacteroides</taxon>
    </lineage>
</organism>
<dbReference type="PROSITE" id="PS51257">
    <property type="entry name" value="PROKAR_LIPOPROTEIN"/>
    <property type="match status" value="1"/>
</dbReference>
<gene>
    <name evidence="1" type="ORF">CLV25_10764</name>
</gene>
<dbReference type="AlphaFoldDB" id="A0A4R2EHC6"/>
<dbReference type="Proteomes" id="UP000294830">
    <property type="component" value="Unassembled WGS sequence"/>
</dbReference>
<name>A0A4R2EHC6_9BACT</name>
<reference evidence="1 2" key="1">
    <citation type="submission" date="2019-03" db="EMBL/GenBank/DDBJ databases">
        <title>Genomic Encyclopedia of Archaeal and Bacterial Type Strains, Phase II (KMG-II): from individual species to whole genera.</title>
        <authorList>
            <person name="Goeker M."/>
        </authorList>
    </citation>
    <scope>NUCLEOTIDE SEQUENCE [LARGE SCALE GENOMIC DNA]</scope>
    <source>
        <strain evidence="1 2">RL-C</strain>
    </source>
</reference>
<accession>A0A4R2EHC6</accession>
<proteinExistence type="predicted"/>
<dbReference type="EMBL" id="SLWB01000007">
    <property type="protein sequence ID" value="TCN67605.1"/>
    <property type="molecule type" value="Genomic_DNA"/>
</dbReference>
<evidence type="ECO:0000313" key="2">
    <source>
        <dbReference type="Proteomes" id="UP000294830"/>
    </source>
</evidence>
<sequence length="126" mass="15035">MKTEMNNFKFNIIIFMIIGLISSCSNDIRFEKQRWEQKDDLANYSYRDRMLNDLTHNYKLKGISFRQLRSLIGKPDGKTVGDSCLFYYNIRVDYGHDIDPVYVKYLEFNINSDSLVTEFEIKEIKH</sequence>
<evidence type="ECO:0000313" key="1">
    <source>
        <dbReference type="EMBL" id="TCN67605.1"/>
    </source>
</evidence>